<evidence type="ECO:0000313" key="12">
    <source>
        <dbReference type="Proteomes" id="UP000799423"/>
    </source>
</evidence>
<evidence type="ECO:0000256" key="1">
    <source>
        <dbReference type="ARBA" id="ARBA00000822"/>
    </source>
</evidence>
<dbReference type="SMART" id="SM00636">
    <property type="entry name" value="Glyco_18"/>
    <property type="match status" value="1"/>
</dbReference>
<evidence type="ECO:0000256" key="8">
    <source>
        <dbReference type="ARBA" id="ARBA00023326"/>
    </source>
</evidence>
<dbReference type="InterPro" id="IPR011583">
    <property type="entry name" value="Chitinase_II/V-like_cat"/>
</dbReference>
<feature type="domain" description="GH18" evidence="10">
    <location>
        <begin position="1"/>
        <end position="345"/>
    </location>
</feature>
<dbReference type="InterPro" id="IPR001579">
    <property type="entry name" value="Glyco_hydro_18_chit_AS"/>
</dbReference>
<dbReference type="InterPro" id="IPR050314">
    <property type="entry name" value="Glycosyl_Hydrlase_18"/>
</dbReference>
<dbReference type="Gene3D" id="3.10.50.10">
    <property type="match status" value="1"/>
</dbReference>
<name>A0A6A7AUI9_9PLEO</name>
<dbReference type="PROSITE" id="PS01095">
    <property type="entry name" value="GH18_1"/>
    <property type="match status" value="1"/>
</dbReference>
<dbReference type="Pfam" id="PF00704">
    <property type="entry name" value="Glyco_hydro_18"/>
    <property type="match status" value="1"/>
</dbReference>
<keyword evidence="7 9" id="KW-0326">Glycosidase</keyword>
<sequence length="345" mass="37660">GAYYPSWRIYRDRKPSDLKLSLLTHVYYAFARISEDGKICHADIKADTQIPVDGTSGALRALVKLRNEQHPHLNIVLSIGGGSGSKLFPEIAADPMKRANFCRSALDFVDRFELDGIDIDWEHPDTASKGEAFKQLLLCLRAYLPGPRYKITAALPAGQWCLRHIDLSTLLSGPHATVDHINIMAYDFAGSWTNGESGHHAALHAPSKPHNTFAQRSVSSVTEYLVNNRKVDPAKIVIGIPAYGRSFLGVKGPGEKFSGCGGVEGTFEYRDLPLPGTKTVIDRQLGAASCHSRETGNWVSYDTPETVALKSQYIAQAGLGGVFFWTGTADADEDEKSLIATSSRV</sequence>
<comment type="similarity">
    <text evidence="2">Belongs to the glycosyl hydrolase 18 family. Chitinase class V subfamily.</text>
</comment>
<gene>
    <name evidence="11" type="ORF">T440DRAFT_357197</name>
</gene>
<keyword evidence="8" id="KW-0624">Polysaccharide degradation</keyword>
<dbReference type="SUPFAM" id="SSF51445">
    <property type="entry name" value="(Trans)glycosidases"/>
    <property type="match status" value="1"/>
</dbReference>
<dbReference type="PANTHER" id="PTHR11177:SF228">
    <property type="entry name" value="CHITINASE"/>
    <property type="match status" value="1"/>
</dbReference>
<dbReference type="InterPro" id="IPR001223">
    <property type="entry name" value="Glyco_hydro18_cat"/>
</dbReference>
<keyword evidence="6" id="KW-0119">Carbohydrate metabolism</keyword>
<dbReference type="SUPFAM" id="SSF54556">
    <property type="entry name" value="Chitinase insertion domain"/>
    <property type="match status" value="1"/>
</dbReference>
<feature type="non-terminal residue" evidence="11">
    <location>
        <position position="345"/>
    </location>
</feature>
<dbReference type="PANTHER" id="PTHR11177">
    <property type="entry name" value="CHITINASE"/>
    <property type="match status" value="1"/>
</dbReference>
<keyword evidence="4 9" id="KW-0378">Hydrolase</keyword>
<dbReference type="Proteomes" id="UP000799423">
    <property type="component" value="Unassembled WGS sequence"/>
</dbReference>
<evidence type="ECO:0000256" key="2">
    <source>
        <dbReference type="ARBA" id="ARBA00008682"/>
    </source>
</evidence>
<dbReference type="EMBL" id="MU006342">
    <property type="protein sequence ID" value="KAF2845795.1"/>
    <property type="molecule type" value="Genomic_DNA"/>
</dbReference>
<dbReference type="GO" id="GO:0006032">
    <property type="term" value="P:chitin catabolic process"/>
    <property type="evidence" value="ECO:0007669"/>
    <property type="project" value="UniProtKB-KW"/>
</dbReference>
<dbReference type="GO" id="GO:0008843">
    <property type="term" value="F:endochitinase activity"/>
    <property type="evidence" value="ECO:0007669"/>
    <property type="project" value="UniProtKB-EC"/>
</dbReference>
<dbReference type="InterPro" id="IPR029070">
    <property type="entry name" value="Chitinase_insertion_sf"/>
</dbReference>
<dbReference type="EC" id="3.2.1.14" evidence="3"/>
<comment type="catalytic activity">
    <reaction evidence="1">
        <text>Random endo-hydrolysis of N-acetyl-beta-D-glucosaminide (1-&gt;4)-beta-linkages in chitin and chitodextrins.</text>
        <dbReference type="EC" id="3.2.1.14"/>
    </reaction>
</comment>
<evidence type="ECO:0000256" key="3">
    <source>
        <dbReference type="ARBA" id="ARBA00012729"/>
    </source>
</evidence>
<dbReference type="Gene3D" id="3.20.20.80">
    <property type="entry name" value="Glycosidases"/>
    <property type="match status" value="1"/>
</dbReference>
<evidence type="ECO:0000256" key="7">
    <source>
        <dbReference type="ARBA" id="ARBA00023295"/>
    </source>
</evidence>
<dbReference type="PROSITE" id="PS51910">
    <property type="entry name" value="GH18_2"/>
    <property type="match status" value="1"/>
</dbReference>
<dbReference type="GO" id="GO:0008061">
    <property type="term" value="F:chitin binding"/>
    <property type="evidence" value="ECO:0007669"/>
    <property type="project" value="InterPro"/>
</dbReference>
<accession>A0A6A7AUI9</accession>
<dbReference type="OrthoDB" id="76388at2759"/>
<reference evidence="11" key="1">
    <citation type="submission" date="2020-01" db="EMBL/GenBank/DDBJ databases">
        <authorList>
            <consortium name="DOE Joint Genome Institute"/>
            <person name="Haridas S."/>
            <person name="Albert R."/>
            <person name="Binder M."/>
            <person name="Bloem J."/>
            <person name="Labutti K."/>
            <person name="Salamov A."/>
            <person name="Andreopoulos B."/>
            <person name="Baker S.E."/>
            <person name="Barry K."/>
            <person name="Bills G."/>
            <person name="Bluhm B.H."/>
            <person name="Cannon C."/>
            <person name="Castanera R."/>
            <person name="Culley D.E."/>
            <person name="Daum C."/>
            <person name="Ezra D."/>
            <person name="Gonzalez J.B."/>
            <person name="Henrissat B."/>
            <person name="Kuo A."/>
            <person name="Liang C."/>
            <person name="Lipzen A."/>
            <person name="Lutzoni F."/>
            <person name="Magnuson J."/>
            <person name="Mondo S."/>
            <person name="Nolan M."/>
            <person name="Ohm R."/>
            <person name="Pangilinan J."/>
            <person name="Park H.-J."/>
            <person name="Ramirez L."/>
            <person name="Alfaro M."/>
            <person name="Sun H."/>
            <person name="Tritt A."/>
            <person name="Yoshinaga Y."/>
            <person name="Zwiers L.-H."/>
            <person name="Turgeon B.G."/>
            <person name="Goodwin S.B."/>
            <person name="Spatafora J.W."/>
            <person name="Crous P.W."/>
            <person name="Grigoriev I.V."/>
        </authorList>
    </citation>
    <scope>NUCLEOTIDE SEQUENCE</scope>
    <source>
        <strain evidence="11">IPT5</strain>
    </source>
</reference>
<organism evidence="11 12">
    <name type="scientific">Plenodomus tracheiphilus IPT5</name>
    <dbReference type="NCBI Taxonomy" id="1408161"/>
    <lineage>
        <taxon>Eukaryota</taxon>
        <taxon>Fungi</taxon>
        <taxon>Dikarya</taxon>
        <taxon>Ascomycota</taxon>
        <taxon>Pezizomycotina</taxon>
        <taxon>Dothideomycetes</taxon>
        <taxon>Pleosporomycetidae</taxon>
        <taxon>Pleosporales</taxon>
        <taxon>Pleosporineae</taxon>
        <taxon>Leptosphaeriaceae</taxon>
        <taxon>Plenodomus</taxon>
    </lineage>
</organism>
<evidence type="ECO:0000313" key="11">
    <source>
        <dbReference type="EMBL" id="KAF2845795.1"/>
    </source>
</evidence>
<keyword evidence="5" id="KW-0146">Chitin degradation</keyword>
<dbReference type="GO" id="GO:0000272">
    <property type="term" value="P:polysaccharide catabolic process"/>
    <property type="evidence" value="ECO:0007669"/>
    <property type="project" value="UniProtKB-KW"/>
</dbReference>
<dbReference type="GO" id="GO:0005576">
    <property type="term" value="C:extracellular region"/>
    <property type="evidence" value="ECO:0007669"/>
    <property type="project" value="TreeGrafter"/>
</dbReference>
<evidence type="ECO:0000259" key="10">
    <source>
        <dbReference type="PROSITE" id="PS51910"/>
    </source>
</evidence>
<feature type="non-terminal residue" evidence="11">
    <location>
        <position position="1"/>
    </location>
</feature>
<evidence type="ECO:0000256" key="4">
    <source>
        <dbReference type="ARBA" id="ARBA00022801"/>
    </source>
</evidence>
<proteinExistence type="inferred from homology"/>
<protein>
    <recommendedName>
        <fullName evidence="3">chitinase</fullName>
        <ecNumber evidence="3">3.2.1.14</ecNumber>
    </recommendedName>
</protein>
<dbReference type="AlphaFoldDB" id="A0A6A7AUI9"/>
<keyword evidence="12" id="KW-1185">Reference proteome</keyword>
<evidence type="ECO:0000256" key="6">
    <source>
        <dbReference type="ARBA" id="ARBA00023277"/>
    </source>
</evidence>
<evidence type="ECO:0000256" key="5">
    <source>
        <dbReference type="ARBA" id="ARBA00023024"/>
    </source>
</evidence>
<dbReference type="InterPro" id="IPR017853">
    <property type="entry name" value="GH"/>
</dbReference>
<evidence type="ECO:0000256" key="9">
    <source>
        <dbReference type="RuleBase" id="RU000489"/>
    </source>
</evidence>